<dbReference type="InterPro" id="IPR023198">
    <property type="entry name" value="PGP-like_dom2"/>
</dbReference>
<dbReference type="SUPFAM" id="SSF56784">
    <property type="entry name" value="HAD-like"/>
    <property type="match status" value="1"/>
</dbReference>
<dbReference type="EMBL" id="JAKIKP010000003">
    <property type="protein sequence ID" value="MCL1142184.1"/>
    <property type="molecule type" value="Genomic_DNA"/>
</dbReference>
<dbReference type="Gene3D" id="1.10.150.240">
    <property type="entry name" value="Putative phosphatase, domain 2"/>
    <property type="match status" value="1"/>
</dbReference>
<keyword evidence="1" id="KW-0378">Hydrolase</keyword>
<comment type="caution">
    <text evidence="1">The sequence shown here is derived from an EMBL/GenBank/DDBJ whole genome shotgun (WGS) entry which is preliminary data.</text>
</comment>
<dbReference type="NCBIfam" id="TIGR01509">
    <property type="entry name" value="HAD-SF-IA-v3"/>
    <property type="match status" value="1"/>
</dbReference>
<dbReference type="RefSeq" id="WP_248994869.1">
    <property type="nucleotide sequence ID" value="NZ_JAKIKP010000003.1"/>
</dbReference>
<dbReference type="InterPro" id="IPR023214">
    <property type="entry name" value="HAD_sf"/>
</dbReference>
<keyword evidence="2" id="KW-1185">Reference proteome</keyword>
<dbReference type="Pfam" id="PF00702">
    <property type="entry name" value="Hydrolase"/>
    <property type="match status" value="1"/>
</dbReference>
<dbReference type="AlphaFoldDB" id="A0A9X1ZH20"/>
<protein>
    <submittedName>
        <fullName evidence="1">HAD-IA family hydrolase</fullName>
    </submittedName>
</protein>
<name>A0A9X1ZH20_9GAMM</name>
<organism evidence="1 2">
    <name type="scientific">Shewanella gaetbuli</name>
    <dbReference type="NCBI Taxonomy" id="220752"/>
    <lineage>
        <taxon>Bacteria</taxon>
        <taxon>Pseudomonadati</taxon>
        <taxon>Pseudomonadota</taxon>
        <taxon>Gammaproteobacteria</taxon>
        <taxon>Alteromonadales</taxon>
        <taxon>Shewanellaceae</taxon>
        <taxon>Shewanella</taxon>
    </lineage>
</organism>
<evidence type="ECO:0000313" key="2">
    <source>
        <dbReference type="Proteomes" id="UP001139333"/>
    </source>
</evidence>
<gene>
    <name evidence="1" type="ORF">L2672_05685</name>
</gene>
<reference evidence="1" key="1">
    <citation type="submission" date="2022-01" db="EMBL/GenBank/DDBJ databases">
        <title>Whole genome-based taxonomy of the Shewanellaceae.</title>
        <authorList>
            <person name="Martin-Rodriguez A.J."/>
        </authorList>
    </citation>
    <scope>NUCLEOTIDE SEQUENCE</scope>
    <source>
        <strain evidence="1">DSM 16422</strain>
    </source>
</reference>
<dbReference type="Gene3D" id="3.40.50.1000">
    <property type="entry name" value="HAD superfamily/HAD-like"/>
    <property type="match status" value="1"/>
</dbReference>
<proteinExistence type="predicted"/>
<dbReference type="SFLD" id="SFLDG01129">
    <property type="entry name" value="C1.5:_HAD__Beta-PGM__Phosphata"/>
    <property type="match status" value="1"/>
</dbReference>
<evidence type="ECO:0000313" key="1">
    <source>
        <dbReference type="EMBL" id="MCL1142184.1"/>
    </source>
</evidence>
<dbReference type="PANTHER" id="PTHR43481">
    <property type="entry name" value="FRUCTOSE-1-PHOSPHATE PHOSPHATASE"/>
    <property type="match status" value="1"/>
</dbReference>
<dbReference type="GO" id="GO:0050308">
    <property type="term" value="F:sugar-phosphatase activity"/>
    <property type="evidence" value="ECO:0007669"/>
    <property type="project" value="TreeGrafter"/>
</dbReference>
<dbReference type="Proteomes" id="UP001139333">
    <property type="component" value="Unassembled WGS sequence"/>
</dbReference>
<dbReference type="InterPro" id="IPR036412">
    <property type="entry name" value="HAD-like_sf"/>
</dbReference>
<sequence length="210" mass="23293">MLNKNLLTHNLYPDYDAIIFDMDGTLIDSGKLHENAWRLTLNHFGIPINPQLMRSLAGVPTIETAAILVERFQVTLNHTLAEVNQFKEAIVKRTMKDFVKPTVLSELAIANKNIRPMAIGTGAYTEEAVSIIEYCGLTNVIDFIVGADLVTQPKPAPDTFLRCAELMDVAAERCIVFEDAEKGIIAAKSAGMFVVDVQAEFNIENDYFLS</sequence>
<dbReference type="InterPro" id="IPR006439">
    <property type="entry name" value="HAD-SF_hydro_IA"/>
</dbReference>
<dbReference type="InterPro" id="IPR051806">
    <property type="entry name" value="HAD-like_SPP"/>
</dbReference>
<accession>A0A9X1ZH20</accession>
<dbReference type="CDD" id="cd07505">
    <property type="entry name" value="HAD_BPGM-like"/>
    <property type="match status" value="1"/>
</dbReference>
<dbReference type="PANTHER" id="PTHR43481:SF4">
    <property type="entry name" value="GLYCEROL-1-PHOSPHATE PHOSPHOHYDROLASE 1-RELATED"/>
    <property type="match status" value="1"/>
</dbReference>
<dbReference type="SFLD" id="SFLDS00003">
    <property type="entry name" value="Haloacid_Dehalogenase"/>
    <property type="match status" value="1"/>
</dbReference>